<dbReference type="AlphaFoldDB" id="A0A0F9XUC9"/>
<keyword evidence="2" id="KW-0436">Ligase</keyword>
<dbReference type="CDD" id="cd01992">
    <property type="entry name" value="TilS_N"/>
    <property type="match status" value="1"/>
</dbReference>
<dbReference type="Gene3D" id="3.40.50.620">
    <property type="entry name" value="HUPs"/>
    <property type="match status" value="1"/>
</dbReference>
<evidence type="ECO:0000259" key="7">
    <source>
        <dbReference type="Pfam" id="PF01171"/>
    </source>
</evidence>
<evidence type="ECO:0000256" key="3">
    <source>
        <dbReference type="ARBA" id="ARBA00022694"/>
    </source>
</evidence>
<dbReference type="SUPFAM" id="SSF52402">
    <property type="entry name" value="Adenine nucleotide alpha hydrolases-like"/>
    <property type="match status" value="1"/>
</dbReference>
<name>A0A0F9XUC9_TRIHA</name>
<dbReference type="GO" id="GO:0032267">
    <property type="term" value="F:tRNA(Ile)-lysidine synthase activity"/>
    <property type="evidence" value="ECO:0007669"/>
    <property type="project" value="UniProtKB-EC"/>
</dbReference>
<accession>A0A0F9XUC9</accession>
<comment type="caution">
    <text evidence="8">The sequence shown here is derived from an EMBL/GenBank/DDBJ whole genome shotgun (WGS) entry which is preliminary data.</text>
</comment>
<evidence type="ECO:0000313" key="8">
    <source>
        <dbReference type="EMBL" id="KKP03693.1"/>
    </source>
</evidence>
<dbReference type="EMBL" id="JOKZ01000101">
    <property type="protein sequence ID" value="KKP03693.1"/>
    <property type="molecule type" value="Genomic_DNA"/>
</dbReference>
<evidence type="ECO:0000256" key="2">
    <source>
        <dbReference type="ARBA" id="ARBA00022598"/>
    </source>
</evidence>
<dbReference type="OrthoDB" id="434144at2759"/>
<comment type="catalytic activity">
    <reaction evidence="6">
        <text>cytidine(34) in tRNA(Ile2) + L-lysine + ATP = lysidine(34) in tRNA(Ile2) + AMP + diphosphate + H(+)</text>
        <dbReference type="Rhea" id="RHEA:43744"/>
        <dbReference type="Rhea" id="RHEA-COMP:10625"/>
        <dbReference type="Rhea" id="RHEA-COMP:10670"/>
        <dbReference type="ChEBI" id="CHEBI:15378"/>
        <dbReference type="ChEBI" id="CHEBI:30616"/>
        <dbReference type="ChEBI" id="CHEBI:32551"/>
        <dbReference type="ChEBI" id="CHEBI:33019"/>
        <dbReference type="ChEBI" id="CHEBI:82748"/>
        <dbReference type="ChEBI" id="CHEBI:83665"/>
        <dbReference type="ChEBI" id="CHEBI:456215"/>
        <dbReference type="EC" id="6.3.4.19"/>
    </reaction>
</comment>
<proteinExistence type="inferred from homology"/>
<dbReference type="OMA" id="ARIPECH"/>
<reference evidence="9" key="1">
    <citation type="journal article" date="2015" name="Genome Announc.">
        <title>Draft whole-genome sequence of the biocontrol agent Trichoderma harzianum T6776.</title>
        <authorList>
            <person name="Baroncelli R."/>
            <person name="Piaggeschi G."/>
            <person name="Fiorini L."/>
            <person name="Bertolini E."/>
            <person name="Zapparata A."/>
            <person name="Pe M.E."/>
            <person name="Sarrocco S."/>
            <person name="Vannacci G."/>
        </authorList>
    </citation>
    <scope>NUCLEOTIDE SEQUENCE [LARGE SCALE GENOMIC DNA]</scope>
    <source>
        <strain evidence="9">T6776</strain>
    </source>
</reference>
<dbReference type="Pfam" id="PF01171">
    <property type="entry name" value="ATP_bind_3"/>
    <property type="match status" value="2"/>
</dbReference>
<keyword evidence="4" id="KW-0547">Nucleotide-binding</keyword>
<sequence>MCLAASGIAGQPIGCQRPLVNQTVSRYPDIPISQSPSIWNPLDRATVASKAAPAAVAASGGMSSQTLAFHHASKPISVNEFRDAVLATCRPRFPTAYYARPQRIGKSDREFLVISRLTSLPSIALAVSGGVDSMAMAYLFSALLRVYRGIKIADNPTESAFGIVVDHKLREESSQEASRVTQELKRLGLKAVIKSLNWREHRWHGIEPTTLPNVESVARTMRYQALGSTCRYLQAPSLFFAHHQDDQYETVLMRLLAGHGYRGLQGIRQANAIPECYELHSVYKSGLLDDQKQKHPFLSFKPPARAMKRLRFSLKDDKAAEPWDQIKSYLSFDENARPFPGHLSRNFDPSVPYLTPLQSEDGGVMIYRPLLEFDKNRLIATCEANGVQWFEDHTNTDPTLTTRNAIRQLTRAHTLPKALQKPSILALAHRSRQRAQLEEAEAHRLLVREGVIKDFDPNAGTLLVDVSTIWAGKPRQMRRPFAQAREEARRRSRRLIATMAVRKLIAFVTPELHLPPLANLDNVVDRLFPDLSETVNTVPIAPPKAFSIAGVLFEPVFKMNSALWLLSRAPYSSRQPLPERKLPGYLNYRAGVLKLEADGDHPSRYRHWRGWKTAKLWDGRFWIRVSACVAAKFHVLPFLPSYAKPFRMALPPRERANLEKVLKHYAPGKVRYSLPALYSVEESGQGENSEPLLTLLALPTLGIHVPGLERWVKYEARYKNIDVTLLSSAKRKESRMSVLGRPRLPSRKQSILQLRGTRKSSQTRRALSAWKFSASQ</sequence>
<dbReference type="InterPro" id="IPR014729">
    <property type="entry name" value="Rossmann-like_a/b/a_fold"/>
</dbReference>
<dbReference type="InterPro" id="IPR011063">
    <property type="entry name" value="TilS/TtcA_N"/>
</dbReference>
<keyword evidence="3" id="KW-0819">tRNA processing</keyword>
<dbReference type="EC" id="6.3.4.19" evidence="1"/>
<dbReference type="PANTHER" id="PTHR43033:SF1">
    <property type="entry name" value="TRNA(ILE)-LYSIDINE SYNTHASE-RELATED"/>
    <property type="match status" value="1"/>
</dbReference>
<evidence type="ECO:0000256" key="1">
    <source>
        <dbReference type="ARBA" id="ARBA00013267"/>
    </source>
</evidence>
<evidence type="ECO:0000256" key="6">
    <source>
        <dbReference type="ARBA" id="ARBA00048539"/>
    </source>
</evidence>
<dbReference type="HAMAP" id="MF_01161">
    <property type="entry name" value="tRNA_Ile_lys_synt"/>
    <property type="match status" value="1"/>
</dbReference>
<gene>
    <name evidence="8" type="ORF">THAR02_04209</name>
</gene>
<dbReference type="InterPro" id="IPR012094">
    <property type="entry name" value="tRNA_Ile_lys_synt"/>
</dbReference>
<dbReference type="NCBIfam" id="TIGR02432">
    <property type="entry name" value="lysidine_TilS_N"/>
    <property type="match status" value="1"/>
</dbReference>
<evidence type="ECO:0000313" key="9">
    <source>
        <dbReference type="Proteomes" id="UP000034112"/>
    </source>
</evidence>
<protein>
    <recommendedName>
        <fullName evidence="1">tRNA(Ile)-lysidine synthetase</fullName>
        <ecNumber evidence="1">6.3.4.19</ecNumber>
    </recommendedName>
</protein>
<dbReference type="GO" id="GO:0005524">
    <property type="term" value="F:ATP binding"/>
    <property type="evidence" value="ECO:0007669"/>
    <property type="project" value="UniProtKB-KW"/>
</dbReference>
<dbReference type="PANTHER" id="PTHR43033">
    <property type="entry name" value="TRNA(ILE)-LYSIDINE SYNTHASE-RELATED"/>
    <property type="match status" value="1"/>
</dbReference>
<dbReference type="Proteomes" id="UP000034112">
    <property type="component" value="Unassembled WGS sequence"/>
</dbReference>
<feature type="domain" description="tRNA(Ile)-lysidine/2-thiocytidine synthase N-terminal" evidence="7">
    <location>
        <begin position="123"/>
        <end position="273"/>
    </location>
</feature>
<dbReference type="InterPro" id="IPR012795">
    <property type="entry name" value="tRNA_Ile_lys_synt_N"/>
</dbReference>
<evidence type="ECO:0000256" key="4">
    <source>
        <dbReference type="ARBA" id="ARBA00022741"/>
    </source>
</evidence>
<dbReference type="GO" id="GO:0008033">
    <property type="term" value="P:tRNA processing"/>
    <property type="evidence" value="ECO:0007669"/>
    <property type="project" value="UniProtKB-KW"/>
</dbReference>
<keyword evidence="5" id="KW-0067">ATP-binding</keyword>
<organism evidence="8 9">
    <name type="scientific">Trichoderma harzianum</name>
    <name type="common">Hypocrea lixii</name>
    <dbReference type="NCBI Taxonomy" id="5544"/>
    <lineage>
        <taxon>Eukaryota</taxon>
        <taxon>Fungi</taxon>
        <taxon>Dikarya</taxon>
        <taxon>Ascomycota</taxon>
        <taxon>Pezizomycotina</taxon>
        <taxon>Sordariomycetes</taxon>
        <taxon>Hypocreomycetidae</taxon>
        <taxon>Hypocreales</taxon>
        <taxon>Hypocreaceae</taxon>
        <taxon>Trichoderma</taxon>
    </lineage>
</organism>
<evidence type="ECO:0000256" key="5">
    <source>
        <dbReference type="ARBA" id="ARBA00022840"/>
    </source>
</evidence>
<feature type="domain" description="tRNA(Ile)-lysidine/2-thiocytidine synthase N-terminal" evidence="7">
    <location>
        <begin position="359"/>
        <end position="408"/>
    </location>
</feature>